<keyword evidence="3" id="KW-1185">Reference proteome</keyword>
<dbReference type="PROSITE" id="PS51186">
    <property type="entry name" value="GNAT"/>
    <property type="match status" value="1"/>
</dbReference>
<dbReference type="SUPFAM" id="SSF55729">
    <property type="entry name" value="Acyl-CoA N-acyltransferases (Nat)"/>
    <property type="match status" value="1"/>
</dbReference>
<dbReference type="Pfam" id="PF13302">
    <property type="entry name" value="Acetyltransf_3"/>
    <property type="match status" value="1"/>
</dbReference>
<organism evidence="2 3">
    <name type="scientific">Methylobacterium goesingense</name>
    <dbReference type="NCBI Taxonomy" id="243690"/>
    <lineage>
        <taxon>Bacteria</taxon>
        <taxon>Pseudomonadati</taxon>
        <taxon>Pseudomonadota</taxon>
        <taxon>Alphaproteobacteria</taxon>
        <taxon>Hyphomicrobiales</taxon>
        <taxon>Methylobacteriaceae</taxon>
        <taxon>Methylobacterium</taxon>
    </lineage>
</organism>
<evidence type="ECO:0000313" key="2">
    <source>
        <dbReference type="EMBL" id="MET3693125.1"/>
    </source>
</evidence>
<dbReference type="PANTHER" id="PTHR43792:SF1">
    <property type="entry name" value="N-ACETYLTRANSFERASE DOMAIN-CONTAINING PROTEIN"/>
    <property type="match status" value="1"/>
</dbReference>
<gene>
    <name evidence="2" type="ORF">ABID43_002669</name>
</gene>
<dbReference type="RefSeq" id="WP_238276466.1">
    <property type="nucleotide sequence ID" value="NZ_BPQL01000016.1"/>
</dbReference>
<name>A0ABV2L8F0_9HYPH</name>
<proteinExistence type="predicted"/>
<accession>A0ABV2L8F0</accession>
<dbReference type="PANTHER" id="PTHR43792">
    <property type="entry name" value="GNAT FAMILY, PUTATIVE (AFU_ORTHOLOGUE AFUA_3G00765)-RELATED-RELATED"/>
    <property type="match status" value="1"/>
</dbReference>
<dbReference type="InterPro" id="IPR016181">
    <property type="entry name" value="Acyl_CoA_acyltransferase"/>
</dbReference>
<protein>
    <submittedName>
        <fullName evidence="2">RimJ/RimL family protein N-acetyltransferase</fullName>
    </submittedName>
</protein>
<dbReference type="EMBL" id="JBEPMM010000006">
    <property type="protein sequence ID" value="MET3693125.1"/>
    <property type="molecule type" value="Genomic_DNA"/>
</dbReference>
<dbReference type="InterPro" id="IPR051531">
    <property type="entry name" value="N-acetyltransferase"/>
</dbReference>
<dbReference type="Proteomes" id="UP001549145">
    <property type="component" value="Unassembled WGS sequence"/>
</dbReference>
<sequence>MPEAERGRWRDLVERRLPEAARPDWPVRLDHCFARILLDNTCGAPWRETVAAPAWANLSPDQLACAIGLGEAVLAGQADLAALNRRSLALRGKLRASAQAAPPERLGDGDCVLRRWRPDDADSLAALNADPEVMRHFPAIRDADASRAEARACERRFAVDGFGPWAVEAAGLGFAGLVGGARLMRVMPFAGGERPGESVEIVWRLARAAWGRGIATRAAQRALGDLFGRCGLTEVIALTAEVNAPSRRVMERLGMRAAERFSHPALPSGHPLRAHLLYRLSAESYASERSGA</sequence>
<dbReference type="Gene3D" id="3.40.630.30">
    <property type="match status" value="1"/>
</dbReference>
<comment type="caution">
    <text evidence="2">The sequence shown here is derived from an EMBL/GenBank/DDBJ whole genome shotgun (WGS) entry which is preliminary data.</text>
</comment>
<evidence type="ECO:0000259" key="1">
    <source>
        <dbReference type="PROSITE" id="PS51186"/>
    </source>
</evidence>
<reference evidence="2 3" key="1">
    <citation type="submission" date="2024-06" db="EMBL/GenBank/DDBJ databases">
        <title>Genomic Encyclopedia of Type Strains, Phase IV (KMG-IV): sequencing the most valuable type-strain genomes for metagenomic binning, comparative biology and taxonomic classification.</title>
        <authorList>
            <person name="Goeker M."/>
        </authorList>
    </citation>
    <scope>NUCLEOTIDE SEQUENCE [LARGE SCALE GENOMIC DNA]</scope>
    <source>
        <strain evidence="2 3">DSM 21331</strain>
    </source>
</reference>
<dbReference type="InterPro" id="IPR000182">
    <property type="entry name" value="GNAT_dom"/>
</dbReference>
<evidence type="ECO:0000313" key="3">
    <source>
        <dbReference type="Proteomes" id="UP001549145"/>
    </source>
</evidence>
<feature type="domain" description="N-acetyltransferase" evidence="1">
    <location>
        <begin position="111"/>
        <end position="283"/>
    </location>
</feature>